<dbReference type="GO" id="GO:0016758">
    <property type="term" value="F:hexosyltransferase activity"/>
    <property type="evidence" value="ECO:0007669"/>
    <property type="project" value="UniProtKB-ARBA"/>
</dbReference>
<feature type="domain" description="Glycosyltransferase 2-like" evidence="1">
    <location>
        <begin position="19"/>
        <end position="158"/>
    </location>
</feature>
<evidence type="ECO:0000313" key="2">
    <source>
        <dbReference type="EMBL" id="TBU95733.1"/>
    </source>
</evidence>
<dbReference type="AlphaFoldDB" id="A0A4Q9R5U1"/>
<evidence type="ECO:0000259" key="1">
    <source>
        <dbReference type="Pfam" id="PF00535"/>
    </source>
</evidence>
<keyword evidence="3" id="KW-1185">Reference proteome</keyword>
<dbReference type="PANTHER" id="PTHR22916:SF3">
    <property type="entry name" value="UDP-GLCNAC:BETAGAL BETA-1,3-N-ACETYLGLUCOSAMINYLTRANSFERASE-LIKE PROTEIN 1"/>
    <property type="match status" value="1"/>
</dbReference>
<reference evidence="2 3" key="1">
    <citation type="submission" date="2018-06" db="EMBL/GenBank/DDBJ databases">
        <title>Three novel Pseudomonas species isolated from symptomatic oak.</title>
        <authorList>
            <person name="Bueno-Gonzalez V."/>
            <person name="Brady C."/>
        </authorList>
    </citation>
    <scope>NUCLEOTIDE SEQUENCE [LARGE SCALE GENOMIC DNA]</scope>
    <source>
        <strain evidence="2 3">P17C</strain>
    </source>
</reference>
<protein>
    <submittedName>
        <fullName evidence="2">Glycosyl transferase</fullName>
    </submittedName>
</protein>
<sequence length="300" mass="34355">MDMNTATSPHEPGDAPLISIVVPCFNAMRYLDESLRSIYAQDYPNFEVIVVDDGSSDGSLERLRELQAEYDFQLFSQTNAGVSAALNHGLQHARGVYVATPDLDDIMLPHSLGLRARYLDEHPEVGCVGALVTYIDPDGRTLKEQSASVVREWSFEEIFCEAMVIGAPVSLYRMDVLRQVGFYDPQIRVQDFQMTLRISAAGHPTHVLPVVVTRYRRHPNNLSRNYRVLLDADLKAIEPYRQHPLYERGRVAVINKALKYAVVQNRRDAWRMICMIPWRLMDRTTLKRARRLLFHRGGRK</sequence>
<dbReference type="SUPFAM" id="SSF53448">
    <property type="entry name" value="Nucleotide-diphospho-sugar transferases"/>
    <property type="match status" value="1"/>
</dbReference>
<organism evidence="2 3">
    <name type="scientific">Stutzerimonas kirkiae</name>
    <dbReference type="NCBI Taxonomy" id="2211392"/>
    <lineage>
        <taxon>Bacteria</taxon>
        <taxon>Pseudomonadati</taxon>
        <taxon>Pseudomonadota</taxon>
        <taxon>Gammaproteobacteria</taxon>
        <taxon>Pseudomonadales</taxon>
        <taxon>Pseudomonadaceae</taxon>
        <taxon>Stutzerimonas</taxon>
    </lineage>
</organism>
<dbReference type="Gene3D" id="3.90.550.10">
    <property type="entry name" value="Spore Coat Polysaccharide Biosynthesis Protein SpsA, Chain A"/>
    <property type="match status" value="1"/>
</dbReference>
<dbReference type="EMBL" id="QJUP01000015">
    <property type="protein sequence ID" value="TBU95733.1"/>
    <property type="molecule type" value="Genomic_DNA"/>
</dbReference>
<name>A0A4Q9R5U1_9GAMM</name>
<dbReference type="PANTHER" id="PTHR22916">
    <property type="entry name" value="GLYCOSYLTRANSFERASE"/>
    <property type="match status" value="1"/>
</dbReference>
<dbReference type="InterPro" id="IPR029044">
    <property type="entry name" value="Nucleotide-diphossugar_trans"/>
</dbReference>
<proteinExistence type="predicted"/>
<dbReference type="Proteomes" id="UP000292639">
    <property type="component" value="Unassembled WGS sequence"/>
</dbReference>
<keyword evidence="2" id="KW-0808">Transferase</keyword>
<gene>
    <name evidence="2" type="ORF">DNJ96_11690</name>
</gene>
<comment type="caution">
    <text evidence="2">The sequence shown here is derived from an EMBL/GenBank/DDBJ whole genome shotgun (WGS) entry which is preliminary data.</text>
</comment>
<dbReference type="InterPro" id="IPR001173">
    <property type="entry name" value="Glyco_trans_2-like"/>
</dbReference>
<evidence type="ECO:0000313" key="3">
    <source>
        <dbReference type="Proteomes" id="UP000292639"/>
    </source>
</evidence>
<dbReference type="Pfam" id="PF00535">
    <property type="entry name" value="Glycos_transf_2"/>
    <property type="match status" value="1"/>
</dbReference>
<accession>A0A4Q9R5U1</accession>